<evidence type="ECO:0000256" key="10">
    <source>
        <dbReference type="ARBA" id="ARBA00025198"/>
    </source>
</evidence>
<dbReference type="GO" id="GO:0045259">
    <property type="term" value="C:proton-transporting ATP synthase complex"/>
    <property type="evidence" value="ECO:0007669"/>
    <property type="project" value="UniProtKB-KW"/>
</dbReference>
<dbReference type="Pfam" id="PF00430">
    <property type="entry name" value="ATP-synt_B"/>
    <property type="match status" value="1"/>
</dbReference>
<dbReference type="GO" id="GO:0046933">
    <property type="term" value="F:proton-transporting ATP synthase activity, rotational mechanism"/>
    <property type="evidence" value="ECO:0007669"/>
    <property type="project" value="UniProtKB-UniRule"/>
</dbReference>
<evidence type="ECO:0000256" key="14">
    <source>
        <dbReference type="SAM" id="Coils"/>
    </source>
</evidence>
<keyword evidence="2 13" id="KW-0813">Transport</keyword>
<dbReference type="STRING" id="1189325.SAMN04488119_103423"/>
<dbReference type="GO" id="GO:0012505">
    <property type="term" value="C:endomembrane system"/>
    <property type="evidence" value="ECO:0007669"/>
    <property type="project" value="UniProtKB-SubCell"/>
</dbReference>
<accession>A0A1M7S9J9</accession>
<sequence>MTIDWWTLGLQAANFLVLAWVLTRVLYRPVRQVIAERQARVNAALDAARAREAAAEEARRRHERALAEFEERKRALAAQAEAELEALRAQRIAKAEAEAEAIREAARRAAQETRARAIDAARADIAALAATLAGRVLQSFGVACGADDAPAQIAAFERALAQMEPAERAALASPGADAALVTARALDEDARAAWREALGRLVGAPPRLTFRVDPALLGGFVLTMGGAELRLAWADFLSEARARLARSMDDAP</sequence>
<feature type="coiled-coil region" evidence="14">
    <location>
        <begin position="45"/>
        <end position="112"/>
    </location>
</feature>
<evidence type="ECO:0000256" key="9">
    <source>
        <dbReference type="ARBA" id="ARBA00023310"/>
    </source>
</evidence>
<evidence type="ECO:0000256" key="11">
    <source>
        <dbReference type="ARBA" id="ARBA00025614"/>
    </source>
</evidence>
<dbReference type="PANTHER" id="PTHR33445:SF2">
    <property type="entry name" value="ATP SYNTHASE SUBUNIT B', CHLOROPLASTIC"/>
    <property type="match status" value="1"/>
</dbReference>
<dbReference type="Proteomes" id="UP000184066">
    <property type="component" value="Unassembled WGS sequence"/>
</dbReference>
<keyword evidence="3 13" id="KW-0138">CF(0)</keyword>
<dbReference type="GO" id="GO:0005886">
    <property type="term" value="C:plasma membrane"/>
    <property type="evidence" value="ECO:0007669"/>
    <property type="project" value="UniProtKB-SubCell"/>
</dbReference>
<feature type="transmembrane region" description="Helical" evidence="13">
    <location>
        <begin position="6"/>
        <end position="27"/>
    </location>
</feature>
<comment type="subcellular location">
    <subcellularLocation>
        <location evidence="13">Cell membrane</location>
        <topology evidence="13">Single-pass membrane protein</topology>
    </subcellularLocation>
    <subcellularLocation>
        <location evidence="12">Endomembrane system</location>
        <topology evidence="12">Single-pass membrane protein</topology>
    </subcellularLocation>
</comment>
<evidence type="ECO:0000256" key="6">
    <source>
        <dbReference type="ARBA" id="ARBA00022989"/>
    </source>
</evidence>
<protein>
    <recommendedName>
        <fullName evidence="13">ATP synthase subunit b</fullName>
    </recommendedName>
    <alternativeName>
        <fullName evidence="13">ATP synthase F(0) sector subunit b</fullName>
    </alternativeName>
    <alternativeName>
        <fullName evidence="13">ATPase subunit I</fullName>
    </alternativeName>
    <alternativeName>
        <fullName evidence="13">F-type ATPase subunit b</fullName>
        <shortName evidence="13">F-ATPase subunit b</shortName>
    </alternativeName>
</protein>
<evidence type="ECO:0000313" key="16">
    <source>
        <dbReference type="Proteomes" id="UP000184066"/>
    </source>
</evidence>
<dbReference type="InterPro" id="IPR002146">
    <property type="entry name" value="ATP_synth_b/b'su_bac/chlpt"/>
</dbReference>
<dbReference type="HAMAP" id="MF_01398">
    <property type="entry name" value="ATP_synth_b_bprime"/>
    <property type="match status" value="1"/>
</dbReference>
<keyword evidence="5 13" id="KW-0375">Hydrogen ion transport</keyword>
<keyword evidence="4 13" id="KW-0812">Transmembrane</keyword>
<organism evidence="15 16">
    <name type="scientific">Oceanicella actignis</name>
    <dbReference type="NCBI Taxonomy" id="1189325"/>
    <lineage>
        <taxon>Bacteria</taxon>
        <taxon>Pseudomonadati</taxon>
        <taxon>Pseudomonadota</taxon>
        <taxon>Alphaproteobacteria</taxon>
        <taxon>Rhodobacterales</taxon>
        <taxon>Paracoccaceae</taxon>
        <taxon>Oceanicella</taxon>
    </lineage>
</organism>
<dbReference type="PANTHER" id="PTHR33445">
    <property type="entry name" value="ATP SYNTHASE SUBUNIT B', CHLOROPLASTIC"/>
    <property type="match status" value="1"/>
</dbReference>
<reference evidence="15 16" key="1">
    <citation type="submission" date="2016-12" db="EMBL/GenBank/DDBJ databases">
        <authorList>
            <person name="Song W.-J."/>
            <person name="Kurnit D.M."/>
        </authorList>
    </citation>
    <scope>NUCLEOTIDE SEQUENCE [LARGE SCALE GENOMIC DNA]</scope>
    <source>
        <strain evidence="15 16">CGMCC 1.10808</strain>
    </source>
</reference>
<keyword evidence="6 13" id="KW-1133">Transmembrane helix</keyword>
<evidence type="ECO:0000256" key="2">
    <source>
        <dbReference type="ARBA" id="ARBA00022448"/>
    </source>
</evidence>
<evidence type="ECO:0000256" key="12">
    <source>
        <dbReference type="ARBA" id="ARBA00037847"/>
    </source>
</evidence>
<keyword evidence="9 13" id="KW-0066">ATP synthesis</keyword>
<evidence type="ECO:0000313" key="15">
    <source>
        <dbReference type="EMBL" id="SHN55088.1"/>
    </source>
</evidence>
<evidence type="ECO:0000256" key="3">
    <source>
        <dbReference type="ARBA" id="ARBA00022547"/>
    </source>
</evidence>
<comment type="function">
    <text evidence="10 13">F(1)F(0) ATP synthase produces ATP from ADP in the presence of a proton or sodium gradient. F-type ATPases consist of two structural domains, F(1) containing the extramembraneous catalytic core and F(0) containing the membrane proton channel, linked together by a central stalk and a peripheral stalk. During catalysis, ATP synthesis in the catalytic domain of F(1) is coupled via a rotary mechanism of the central stalk subunits to proton translocation.</text>
</comment>
<dbReference type="OrthoDB" id="466272at2"/>
<gene>
    <name evidence="13" type="primary">atpF</name>
    <name evidence="15" type="ORF">SAMN05216200_10285</name>
</gene>
<keyword evidence="7 13" id="KW-0406">Ion transport</keyword>
<keyword evidence="13" id="KW-1003">Cell membrane</keyword>
<proteinExistence type="inferred from homology"/>
<evidence type="ECO:0000256" key="5">
    <source>
        <dbReference type="ARBA" id="ARBA00022781"/>
    </source>
</evidence>
<evidence type="ECO:0000256" key="7">
    <source>
        <dbReference type="ARBA" id="ARBA00023065"/>
    </source>
</evidence>
<comment type="subunit">
    <text evidence="13">F-type ATPases have 2 components, F(1) - the catalytic core - and F(0) - the membrane proton channel. F(1) has five subunits: alpha(3), beta(3), gamma(1), delta(1), epsilon(1). F(0) has three main subunits: a(1), b(2) and c(10-14). The alpha and beta chains form an alternating ring which encloses part of the gamma chain. F(1) is attached to F(0) by a central stalk formed by the gamma and epsilon chains, while a peripheral stalk is formed by the delta and b chains.</text>
</comment>
<comment type="similarity">
    <text evidence="1 13">Belongs to the ATPase B chain family.</text>
</comment>
<name>A0A1M7S9J9_9RHOB</name>
<dbReference type="EMBL" id="FRDL01000002">
    <property type="protein sequence ID" value="SHN55088.1"/>
    <property type="molecule type" value="Genomic_DNA"/>
</dbReference>
<evidence type="ECO:0000256" key="8">
    <source>
        <dbReference type="ARBA" id="ARBA00023136"/>
    </source>
</evidence>
<keyword evidence="8 13" id="KW-0472">Membrane</keyword>
<comment type="function">
    <text evidence="11">Component of the F(0) channel, it forms part of the peripheral stalk, linking F(1) to F(0). The b'-subunit is a diverged and duplicated form of b found in plants and photosynthetic bacteria.</text>
</comment>
<keyword evidence="16" id="KW-1185">Reference proteome</keyword>
<dbReference type="RefSeq" id="WP_072746187.1">
    <property type="nucleotide sequence ID" value="NZ_FOHL01000003.1"/>
</dbReference>
<dbReference type="InterPro" id="IPR000711">
    <property type="entry name" value="ATPase_OSCP/dsu"/>
</dbReference>
<dbReference type="InterPro" id="IPR050059">
    <property type="entry name" value="ATP_synthase_B_chain"/>
</dbReference>
<dbReference type="AlphaFoldDB" id="A0A1M7S9J9"/>
<evidence type="ECO:0000256" key="1">
    <source>
        <dbReference type="ARBA" id="ARBA00005513"/>
    </source>
</evidence>
<evidence type="ECO:0000256" key="13">
    <source>
        <dbReference type="HAMAP-Rule" id="MF_01398"/>
    </source>
</evidence>
<dbReference type="Pfam" id="PF00213">
    <property type="entry name" value="OSCP"/>
    <property type="match status" value="1"/>
</dbReference>
<evidence type="ECO:0000256" key="4">
    <source>
        <dbReference type="ARBA" id="ARBA00022692"/>
    </source>
</evidence>
<keyword evidence="14" id="KW-0175">Coiled coil</keyword>
<dbReference type="GO" id="GO:0046961">
    <property type="term" value="F:proton-transporting ATPase activity, rotational mechanism"/>
    <property type="evidence" value="ECO:0007669"/>
    <property type="project" value="TreeGrafter"/>
</dbReference>